<keyword evidence="1" id="KW-1133">Transmembrane helix</keyword>
<dbReference type="Gene3D" id="3.90.930.1">
    <property type="match status" value="1"/>
</dbReference>
<accession>A0A2U8E1G6</accession>
<dbReference type="SUPFAM" id="SSF82185">
    <property type="entry name" value="Histone H3 K4-specific methyltransferase SET7/9 N-terminal domain"/>
    <property type="match status" value="2"/>
</dbReference>
<dbReference type="KEGG" id="elut:CKA38_04775"/>
<dbReference type="AlphaFoldDB" id="A0A2U8E1G6"/>
<protein>
    <recommendedName>
        <fullName evidence="4">Toxin-antitoxin system YwqK family antitoxin</fullName>
    </recommendedName>
</protein>
<reference evidence="2 3" key="1">
    <citation type="journal article" date="2018" name="Syst. Appl. Microbiol.">
        <title>Ereboglobus luteus gen. nov. sp. nov. from cockroach guts, and new insights into the oxygen relationship of the genera Opitutus and Didymococcus (Verrucomicrobia: Opitutaceae).</title>
        <authorList>
            <person name="Tegtmeier D."/>
            <person name="Belitz A."/>
            <person name="Radek R."/>
            <person name="Heimerl T."/>
            <person name="Brune A."/>
        </authorList>
    </citation>
    <scope>NUCLEOTIDE SEQUENCE [LARGE SCALE GENOMIC DNA]</scope>
    <source>
        <strain evidence="2 3">Ho45</strain>
    </source>
</reference>
<evidence type="ECO:0000313" key="2">
    <source>
        <dbReference type="EMBL" id="AWI08660.1"/>
    </source>
</evidence>
<sequence length="265" mass="28990">MPAGKFAGNSTAPVVDRVPRGGMLAGLNKFKNSALMITKKLAIVLLAILTLGTGHLFAQKKNGPVVEKMTGNNGNFIRTANYTNNVLNGPYSEVFEKGGKTKSSGQYTLGKKTGRWDYGKSDGAKTLTEVYNATGGLTQKITYYSNGKPNAETEYKNGKLHGVTKKYDQDGSLKSETTYANGKEHGKQTQHITSTSGNYVCVSHYQNGRKHGEYSEQYQKTGNLKAKGQYKQDKKDGVWIYGEAGGKKTREETYTEGKLVDTKKL</sequence>
<evidence type="ECO:0000256" key="1">
    <source>
        <dbReference type="SAM" id="Phobius"/>
    </source>
</evidence>
<name>A0A2U8E1G6_9BACT</name>
<gene>
    <name evidence="2" type="ORF">CKA38_04775</name>
</gene>
<proteinExistence type="predicted"/>
<feature type="transmembrane region" description="Helical" evidence="1">
    <location>
        <begin position="41"/>
        <end position="58"/>
    </location>
</feature>
<organism evidence="2 3">
    <name type="scientific">Ereboglobus luteus</name>
    <dbReference type="NCBI Taxonomy" id="1796921"/>
    <lineage>
        <taxon>Bacteria</taxon>
        <taxon>Pseudomonadati</taxon>
        <taxon>Verrucomicrobiota</taxon>
        <taxon>Opitutia</taxon>
        <taxon>Opitutales</taxon>
        <taxon>Opitutaceae</taxon>
        <taxon>Ereboglobus</taxon>
    </lineage>
</organism>
<keyword evidence="1" id="KW-0472">Membrane</keyword>
<keyword evidence="1" id="KW-0812">Transmembrane</keyword>
<evidence type="ECO:0008006" key="4">
    <source>
        <dbReference type="Google" id="ProtNLM"/>
    </source>
</evidence>
<dbReference type="EMBL" id="CP023004">
    <property type="protein sequence ID" value="AWI08660.1"/>
    <property type="molecule type" value="Genomic_DNA"/>
</dbReference>
<keyword evidence="3" id="KW-1185">Reference proteome</keyword>
<evidence type="ECO:0000313" key="3">
    <source>
        <dbReference type="Proteomes" id="UP000244896"/>
    </source>
</evidence>
<dbReference type="Gene3D" id="2.20.110.10">
    <property type="entry name" value="Histone H3 K4-specific methyltransferase SET7/9 N-terminal domain"/>
    <property type="match status" value="1"/>
</dbReference>
<dbReference type="Proteomes" id="UP000244896">
    <property type="component" value="Chromosome"/>
</dbReference>